<evidence type="ECO:0008006" key="5">
    <source>
        <dbReference type="Google" id="ProtNLM"/>
    </source>
</evidence>
<dbReference type="GO" id="GO:0046421">
    <property type="term" value="F:methylisocitrate lyase activity"/>
    <property type="evidence" value="ECO:0007669"/>
    <property type="project" value="UniProtKB-EC"/>
</dbReference>
<dbReference type="PANTHER" id="PTHR42905">
    <property type="entry name" value="PHOSPHOENOLPYRUVATE CARBOXYLASE"/>
    <property type="match status" value="1"/>
</dbReference>
<dbReference type="STRING" id="253628.A0A0D2APH5"/>
<dbReference type="HOGENOM" id="CLU_027389_3_0_1"/>
<gene>
    <name evidence="3" type="ORF">PV09_07540</name>
</gene>
<dbReference type="InterPro" id="IPR015813">
    <property type="entry name" value="Pyrv/PenolPyrv_kinase-like_dom"/>
</dbReference>
<evidence type="ECO:0000313" key="4">
    <source>
        <dbReference type="Proteomes" id="UP000053259"/>
    </source>
</evidence>
<organism evidence="3 4">
    <name type="scientific">Verruconis gallopava</name>
    <dbReference type="NCBI Taxonomy" id="253628"/>
    <lineage>
        <taxon>Eukaryota</taxon>
        <taxon>Fungi</taxon>
        <taxon>Dikarya</taxon>
        <taxon>Ascomycota</taxon>
        <taxon>Pezizomycotina</taxon>
        <taxon>Dothideomycetes</taxon>
        <taxon>Pleosporomycetidae</taxon>
        <taxon>Venturiales</taxon>
        <taxon>Sympoventuriaceae</taxon>
        <taxon>Verruconis</taxon>
    </lineage>
</organism>
<dbReference type="Proteomes" id="UP000053259">
    <property type="component" value="Unassembled WGS sequence"/>
</dbReference>
<dbReference type="GeneID" id="27315513"/>
<evidence type="ECO:0000313" key="3">
    <source>
        <dbReference type="EMBL" id="KIW01024.1"/>
    </source>
</evidence>
<accession>A0A0D2APH5</accession>
<dbReference type="InterPro" id="IPR039556">
    <property type="entry name" value="ICL/PEPM"/>
</dbReference>
<dbReference type="Gene3D" id="3.20.20.60">
    <property type="entry name" value="Phosphoenolpyruvate-binding domains"/>
    <property type="match status" value="1"/>
</dbReference>
<dbReference type="PANTHER" id="PTHR42905:SF2">
    <property type="entry name" value="PHOSPHOENOLPYRUVATE CARBOXYLASE FAMILY PROTEIN"/>
    <property type="match status" value="1"/>
</dbReference>
<dbReference type="EMBL" id="KN847558">
    <property type="protein sequence ID" value="KIW01024.1"/>
    <property type="molecule type" value="Genomic_DNA"/>
</dbReference>
<dbReference type="RefSeq" id="XP_016210893.1">
    <property type="nucleotide sequence ID" value="XM_016361318.1"/>
</dbReference>
<dbReference type="InterPro" id="IPR018523">
    <property type="entry name" value="Isocitrate_lyase_ph_CS"/>
</dbReference>
<comment type="similarity">
    <text evidence="2">Belongs to the isocitrate lyase/PEP mutase superfamily.</text>
</comment>
<comment type="catalytic activity">
    <reaction evidence="1">
        <text>(2S,3R)-3-hydroxybutane-1,2,3-tricarboxylate = pyruvate + succinate</text>
        <dbReference type="Rhea" id="RHEA:16809"/>
        <dbReference type="ChEBI" id="CHEBI:15361"/>
        <dbReference type="ChEBI" id="CHEBI:30031"/>
        <dbReference type="ChEBI" id="CHEBI:57429"/>
        <dbReference type="EC" id="4.1.3.30"/>
    </reaction>
</comment>
<protein>
    <recommendedName>
        <fullName evidence="5">Methylisocitrate lyase</fullName>
    </recommendedName>
</protein>
<dbReference type="VEuPathDB" id="FungiDB:PV09_07540"/>
<evidence type="ECO:0000256" key="1">
    <source>
        <dbReference type="ARBA" id="ARBA00001050"/>
    </source>
</evidence>
<dbReference type="FunFam" id="3.20.20.60:FF:000009">
    <property type="entry name" value="2-methylisocitrate lyase"/>
    <property type="match status" value="1"/>
</dbReference>
<sequence length="310" mass="33044">MTANGTNGVHTPMSAATKLRRMIEDPNGFVAAPGVHDGLSARTVLEQGGFDCLYMTGAGTTASRLGTADLGIATINDMRAHAEMIANLDPSIPLIADMDTGYGGPVMVARSVEAYARSGVAGFHIEDQVQQKRCGHLLGKQLVDEETYVSRIRAAVAARKRIGSDIVIIARTDALQSLGYDAAIQRLKAARDAGADVAFLEGMTDKEMCRRAVKDLAPWPSLLNMVEYGVTPIISADEAKEMGFKVIIWPFATVVPAYVAMRDAIKGLKKTGVQNTPEGIGPRKIFEVCGLEGYMAFDAETGGTMYAKGA</sequence>
<dbReference type="PROSITE" id="PS00161">
    <property type="entry name" value="ISOCITRATE_LYASE"/>
    <property type="match status" value="1"/>
</dbReference>
<reference evidence="3 4" key="1">
    <citation type="submission" date="2015-01" db="EMBL/GenBank/DDBJ databases">
        <title>The Genome Sequence of Ochroconis gallopava CBS43764.</title>
        <authorList>
            <consortium name="The Broad Institute Genomics Platform"/>
            <person name="Cuomo C."/>
            <person name="de Hoog S."/>
            <person name="Gorbushina A."/>
            <person name="Stielow B."/>
            <person name="Teixiera M."/>
            <person name="Abouelleil A."/>
            <person name="Chapman S.B."/>
            <person name="Priest M."/>
            <person name="Young S.K."/>
            <person name="Wortman J."/>
            <person name="Nusbaum C."/>
            <person name="Birren B."/>
        </authorList>
    </citation>
    <scope>NUCLEOTIDE SEQUENCE [LARGE SCALE GENOMIC DNA]</scope>
    <source>
        <strain evidence="3 4">CBS 43764</strain>
    </source>
</reference>
<dbReference type="InParanoid" id="A0A0D2APH5"/>
<dbReference type="InterPro" id="IPR040442">
    <property type="entry name" value="Pyrv_kinase-like_dom_sf"/>
</dbReference>
<dbReference type="Pfam" id="PF13714">
    <property type="entry name" value="PEP_mutase"/>
    <property type="match status" value="1"/>
</dbReference>
<dbReference type="CDD" id="cd00377">
    <property type="entry name" value="ICL_PEPM"/>
    <property type="match status" value="1"/>
</dbReference>
<proteinExistence type="inferred from homology"/>
<dbReference type="SUPFAM" id="SSF51621">
    <property type="entry name" value="Phosphoenolpyruvate/pyruvate domain"/>
    <property type="match status" value="1"/>
</dbReference>
<evidence type="ECO:0000256" key="2">
    <source>
        <dbReference type="ARBA" id="ARBA00061405"/>
    </source>
</evidence>
<name>A0A0D2APH5_9PEZI</name>
<keyword evidence="4" id="KW-1185">Reference proteome</keyword>
<dbReference type="OrthoDB" id="1923844at2759"/>
<dbReference type="AlphaFoldDB" id="A0A0D2APH5"/>